<dbReference type="SUPFAM" id="SSF53383">
    <property type="entry name" value="PLP-dependent transferases"/>
    <property type="match status" value="1"/>
</dbReference>
<dbReference type="InterPro" id="IPR004839">
    <property type="entry name" value="Aminotransferase_I/II_large"/>
</dbReference>
<dbReference type="PANTHER" id="PTHR43525:SF1">
    <property type="entry name" value="PROTEIN MALY"/>
    <property type="match status" value="1"/>
</dbReference>
<dbReference type="InterPro" id="IPR015422">
    <property type="entry name" value="PyrdxlP-dep_Trfase_small"/>
</dbReference>
<reference evidence="8" key="1">
    <citation type="submission" date="2015-07" db="EMBL/GenBank/DDBJ databases">
        <title>Draft Genome Sequence of Oceanobacillus picturae Heshi-B3 that Was Isolated from Fermented Rice Bran with Aging Salted Mackerel, Which Was Named Heshiko as Traditional Fermented Seafood in Japan.</title>
        <authorList>
            <person name="Akuzawa S."/>
            <person name="Nakagawa J."/>
            <person name="Kanekatsu T."/>
            <person name="Kanesaki Y."/>
            <person name="Suzuki T."/>
        </authorList>
    </citation>
    <scope>NUCLEOTIDE SEQUENCE [LARGE SCALE GENOMIC DNA]</scope>
    <source>
        <strain evidence="8">Heshi-B3</strain>
    </source>
</reference>
<evidence type="ECO:0000259" key="6">
    <source>
        <dbReference type="Pfam" id="PF00155"/>
    </source>
</evidence>
<keyword evidence="3" id="KW-0663">Pyridoxal phosphate</keyword>
<dbReference type="PANTHER" id="PTHR43525">
    <property type="entry name" value="PROTEIN MALY"/>
    <property type="match status" value="1"/>
</dbReference>
<evidence type="ECO:0000313" key="7">
    <source>
        <dbReference type="EMBL" id="GAQ16249.1"/>
    </source>
</evidence>
<dbReference type="EC" id="4.4.1.13" evidence="2"/>
<gene>
    <name evidence="7" type="ORF">OPHB3_0165</name>
</gene>
<proteinExistence type="inferred from homology"/>
<dbReference type="CDD" id="cd00609">
    <property type="entry name" value="AAT_like"/>
    <property type="match status" value="1"/>
</dbReference>
<dbReference type="NCBIfam" id="TIGR04350">
    <property type="entry name" value="C_S_lyase_PatB"/>
    <property type="match status" value="1"/>
</dbReference>
<reference evidence="7 8" key="2">
    <citation type="journal article" date="2016" name="Genome Announc.">
        <title>Draft Genome Sequence of Oceanobacillus picturae Heshi-B3, Isolated from Fermented Rice Bran in a Traditional Japanese Seafood Dish.</title>
        <authorList>
            <person name="Akuzawa S."/>
            <person name="Nagaoka J."/>
            <person name="Kanekatsu M."/>
            <person name="Kanesaki Y."/>
            <person name="Suzuki T."/>
        </authorList>
    </citation>
    <scope>NUCLEOTIDE SEQUENCE [LARGE SCALE GENOMIC DNA]</scope>
    <source>
        <strain evidence="7 8">Heshi-B3</strain>
    </source>
</reference>
<organism evidence="7 8">
    <name type="scientific">Oceanobacillus picturae</name>
    <dbReference type="NCBI Taxonomy" id="171693"/>
    <lineage>
        <taxon>Bacteria</taxon>
        <taxon>Bacillati</taxon>
        <taxon>Bacillota</taxon>
        <taxon>Bacilli</taxon>
        <taxon>Bacillales</taxon>
        <taxon>Bacillaceae</taxon>
        <taxon>Oceanobacillus</taxon>
    </lineage>
</organism>
<protein>
    <recommendedName>
        <fullName evidence="2">cysteine-S-conjugate beta-lyase</fullName>
        <ecNumber evidence="2">4.4.1.13</ecNumber>
    </recommendedName>
</protein>
<evidence type="ECO:0000256" key="5">
    <source>
        <dbReference type="ARBA" id="ARBA00037974"/>
    </source>
</evidence>
<keyword evidence="4 7" id="KW-0456">Lyase</keyword>
<comment type="similarity">
    <text evidence="5">Belongs to the class-II pyridoxal-phosphate-dependent aminotransferase family. MalY/PatB cystathionine beta-lyase subfamily.</text>
</comment>
<evidence type="ECO:0000256" key="1">
    <source>
        <dbReference type="ARBA" id="ARBA00001933"/>
    </source>
</evidence>
<comment type="caution">
    <text evidence="7">The sequence shown here is derived from an EMBL/GenBank/DDBJ whole genome shotgun (WGS) entry which is preliminary data.</text>
</comment>
<dbReference type="Gene3D" id="3.90.1150.10">
    <property type="entry name" value="Aspartate Aminotransferase, domain 1"/>
    <property type="match status" value="1"/>
</dbReference>
<dbReference type="Pfam" id="PF00155">
    <property type="entry name" value="Aminotran_1_2"/>
    <property type="match status" value="1"/>
</dbReference>
<dbReference type="Proteomes" id="UP000052946">
    <property type="component" value="Unassembled WGS sequence"/>
</dbReference>
<sequence length="390" mass="44430">MGKFDILHDRKNTRSVKWDMLQPVFQTEDVLPMWVADMDFMAPEEVNQAIIDRAKHGIYGYTIVDQAVKGSIESWLKERHDWQIDQGWLSFSPGVVTSLHMAIQAFTEVGDKVLIQTPVYTPFYKVVESHDRQVVKNPLLYKENTYQIDFANFEEKLQDGVKAFILCSPHNPVGRVWSKEELTKMAELCVKHDVLIISDEIHGDLVFPGNKHIPIASLSEEIAHQTITCMAPSKTFNLAGLQASYVVTPDKQMRKTLEEHFNKQGAHMLNIMGNTALEAAYLHGGPWLDELLQVLYENKTYVKKMFAEHASDLEVLDSQGTYLLWIDCTKLGMDEKELKKFMIEKAKVGLNTGIEYGDEGKHFMRMNIGCPKATVEEGVQRIIQAIQAIK</sequence>
<dbReference type="AlphaFoldDB" id="A0A0U9H3J1"/>
<dbReference type="InterPro" id="IPR051798">
    <property type="entry name" value="Class-II_PLP-Dep_Aminotrans"/>
</dbReference>
<evidence type="ECO:0000313" key="8">
    <source>
        <dbReference type="Proteomes" id="UP000052946"/>
    </source>
</evidence>
<dbReference type="Gene3D" id="3.40.640.10">
    <property type="entry name" value="Type I PLP-dependent aspartate aminotransferase-like (Major domain)"/>
    <property type="match status" value="1"/>
</dbReference>
<dbReference type="RefSeq" id="WP_082667599.1">
    <property type="nucleotide sequence ID" value="NZ_BBXV01000003.1"/>
</dbReference>
<evidence type="ECO:0000256" key="4">
    <source>
        <dbReference type="ARBA" id="ARBA00023239"/>
    </source>
</evidence>
<dbReference type="EMBL" id="BBXV01000003">
    <property type="protein sequence ID" value="GAQ16249.1"/>
    <property type="molecule type" value="Genomic_DNA"/>
</dbReference>
<accession>A0A0U9H3J1</accession>
<dbReference type="InterPro" id="IPR015421">
    <property type="entry name" value="PyrdxlP-dep_Trfase_major"/>
</dbReference>
<evidence type="ECO:0000256" key="3">
    <source>
        <dbReference type="ARBA" id="ARBA00022898"/>
    </source>
</evidence>
<feature type="domain" description="Aminotransferase class I/classII large" evidence="6">
    <location>
        <begin position="33"/>
        <end position="382"/>
    </location>
</feature>
<dbReference type="OrthoDB" id="9802872at2"/>
<comment type="cofactor">
    <cofactor evidence="1">
        <name>pyridoxal 5'-phosphate</name>
        <dbReference type="ChEBI" id="CHEBI:597326"/>
    </cofactor>
</comment>
<evidence type="ECO:0000256" key="2">
    <source>
        <dbReference type="ARBA" id="ARBA00012224"/>
    </source>
</evidence>
<dbReference type="InterPro" id="IPR027619">
    <property type="entry name" value="C-S_lyase_PatB-like"/>
</dbReference>
<dbReference type="GO" id="GO:0047804">
    <property type="term" value="F:cysteine-S-conjugate beta-lyase activity"/>
    <property type="evidence" value="ECO:0007669"/>
    <property type="project" value="UniProtKB-EC"/>
</dbReference>
<dbReference type="InterPro" id="IPR015424">
    <property type="entry name" value="PyrdxlP-dep_Trfase"/>
</dbReference>
<dbReference type="GO" id="GO:0030170">
    <property type="term" value="F:pyridoxal phosphate binding"/>
    <property type="evidence" value="ECO:0007669"/>
    <property type="project" value="InterPro"/>
</dbReference>
<name>A0A0U9H3J1_9BACI</name>